<keyword evidence="1" id="KW-0472">Membrane</keyword>
<dbReference type="AlphaFoldDB" id="A0AAV4VLU2"/>
<evidence type="ECO:0000313" key="3">
    <source>
        <dbReference type="Proteomes" id="UP001054945"/>
    </source>
</evidence>
<evidence type="ECO:0000256" key="1">
    <source>
        <dbReference type="SAM" id="Phobius"/>
    </source>
</evidence>
<name>A0AAV4VLU2_CAEEX</name>
<evidence type="ECO:0008006" key="4">
    <source>
        <dbReference type="Google" id="ProtNLM"/>
    </source>
</evidence>
<sequence length="115" mass="12984">MGRQPLAEPVICETCKRIPAGIVRPMQSSPCFFRRQVVMDGAAPAFDSNGRLPPSLCSGLRGFSPHLLLFPGGKKVLFFYPFLFFQNFLSFSIFFFPERGMELDVFQRTRAATDI</sequence>
<organism evidence="2 3">
    <name type="scientific">Caerostris extrusa</name>
    <name type="common">Bark spider</name>
    <name type="synonym">Caerostris bankana</name>
    <dbReference type="NCBI Taxonomy" id="172846"/>
    <lineage>
        <taxon>Eukaryota</taxon>
        <taxon>Metazoa</taxon>
        <taxon>Ecdysozoa</taxon>
        <taxon>Arthropoda</taxon>
        <taxon>Chelicerata</taxon>
        <taxon>Arachnida</taxon>
        <taxon>Araneae</taxon>
        <taxon>Araneomorphae</taxon>
        <taxon>Entelegynae</taxon>
        <taxon>Araneoidea</taxon>
        <taxon>Araneidae</taxon>
        <taxon>Caerostris</taxon>
    </lineage>
</organism>
<protein>
    <recommendedName>
        <fullName evidence="4">Transmembrane protein</fullName>
    </recommendedName>
</protein>
<evidence type="ECO:0000313" key="2">
    <source>
        <dbReference type="EMBL" id="GIY71305.1"/>
    </source>
</evidence>
<accession>A0AAV4VLU2</accession>
<keyword evidence="3" id="KW-1185">Reference proteome</keyword>
<dbReference type="Proteomes" id="UP001054945">
    <property type="component" value="Unassembled WGS sequence"/>
</dbReference>
<gene>
    <name evidence="2" type="ORF">CEXT_587991</name>
</gene>
<feature type="transmembrane region" description="Helical" evidence="1">
    <location>
        <begin position="77"/>
        <end position="96"/>
    </location>
</feature>
<reference evidence="2 3" key="1">
    <citation type="submission" date="2021-06" db="EMBL/GenBank/DDBJ databases">
        <title>Caerostris extrusa draft genome.</title>
        <authorList>
            <person name="Kono N."/>
            <person name="Arakawa K."/>
        </authorList>
    </citation>
    <scope>NUCLEOTIDE SEQUENCE [LARGE SCALE GENOMIC DNA]</scope>
</reference>
<keyword evidence="1" id="KW-1133">Transmembrane helix</keyword>
<proteinExistence type="predicted"/>
<dbReference type="EMBL" id="BPLR01014782">
    <property type="protein sequence ID" value="GIY71305.1"/>
    <property type="molecule type" value="Genomic_DNA"/>
</dbReference>
<comment type="caution">
    <text evidence="2">The sequence shown here is derived from an EMBL/GenBank/DDBJ whole genome shotgun (WGS) entry which is preliminary data.</text>
</comment>
<keyword evidence="1" id="KW-0812">Transmembrane</keyword>